<name>A0A3M7SBU0_BRAPC</name>
<comment type="caution">
    <text evidence="2">The sequence shown here is derived from an EMBL/GenBank/DDBJ whole genome shotgun (WGS) entry which is preliminary data.</text>
</comment>
<protein>
    <submittedName>
        <fullName evidence="2">Uncharacterized protein</fullName>
    </submittedName>
</protein>
<accession>A0A3M7SBU0</accession>
<dbReference type="AlphaFoldDB" id="A0A3M7SBU0"/>
<evidence type="ECO:0000313" key="3">
    <source>
        <dbReference type="Proteomes" id="UP000276133"/>
    </source>
</evidence>
<organism evidence="2 3">
    <name type="scientific">Brachionus plicatilis</name>
    <name type="common">Marine rotifer</name>
    <name type="synonym">Brachionus muelleri</name>
    <dbReference type="NCBI Taxonomy" id="10195"/>
    <lineage>
        <taxon>Eukaryota</taxon>
        <taxon>Metazoa</taxon>
        <taxon>Spiralia</taxon>
        <taxon>Gnathifera</taxon>
        <taxon>Rotifera</taxon>
        <taxon>Eurotatoria</taxon>
        <taxon>Monogononta</taxon>
        <taxon>Pseudotrocha</taxon>
        <taxon>Ploima</taxon>
        <taxon>Brachionidae</taxon>
        <taxon>Brachionus</taxon>
    </lineage>
</organism>
<evidence type="ECO:0000256" key="1">
    <source>
        <dbReference type="SAM" id="SignalP"/>
    </source>
</evidence>
<reference evidence="2 3" key="1">
    <citation type="journal article" date="2018" name="Sci. Rep.">
        <title>Genomic signatures of local adaptation to the degree of environmental predictability in rotifers.</title>
        <authorList>
            <person name="Franch-Gras L."/>
            <person name="Hahn C."/>
            <person name="Garcia-Roger E.M."/>
            <person name="Carmona M.J."/>
            <person name="Serra M."/>
            <person name="Gomez A."/>
        </authorList>
    </citation>
    <scope>NUCLEOTIDE SEQUENCE [LARGE SCALE GENOMIC DNA]</scope>
    <source>
        <strain evidence="2">HYR1</strain>
    </source>
</reference>
<feature type="signal peptide" evidence="1">
    <location>
        <begin position="1"/>
        <end position="28"/>
    </location>
</feature>
<dbReference type="Proteomes" id="UP000276133">
    <property type="component" value="Unassembled WGS sequence"/>
</dbReference>
<keyword evidence="3" id="KW-1185">Reference proteome</keyword>
<evidence type="ECO:0000313" key="2">
    <source>
        <dbReference type="EMBL" id="RNA33294.1"/>
    </source>
</evidence>
<proteinExistence type="predicted"/>
<feature type="chain" id="PRO_5018279879" evidence="1">
    <location>
        <begin position="29"/>
        <end position="111"/>
    </location>
</feature>
<dbReference type="EMBL" id="REGN01001660">
    <property type="protein sequence ID" value="RNA33294.1"/>
    <property type="molecule type" value="Genomic_DNA"/>
</dbReference>
<sequence length="111" mass="12823">MAIDEFSRSLISLVKIMLSLLLTPLVSVEKKTTGMDENLLKIKVHFSNILITESMITQNVIKDSFRSIFRTYNLYCNIKNTSSLYQEKLINRLVPLSIKDRLTLHLFTTTI</sequence>
<keyword evidence="1" id="KW-0732">Signal</keyword>
<gene>
    <name evidence="2" type="ORF">BpHYR1_000719</name>
</gene>